<gene>
    <name evidence="1" type="ORF">BJN45_05215</name>
</gene>
<proteinExistence type="predicted"/>
<evidence type="ECO:0000313" key="1">
    <source>
        <dbReference type="EMBL" id="OMG54624.1"/>
    </source>
</evidence>
<dbReference type="EMBL" id="MTHD01000002">
    <property type="protein sequence ID" value="OMG54624.1"/>
    <property type="molecule type" value="Genomic_DNA"/>
</dbReference>
<protein>
    <submittedName>
        <fullName evidence="1">Uncharacterized protein</fullName>
    </submittedName>
</protein>
<dbReference type="Proteomes" id="UP000187526">
    <property type="component" value="Unassembled WGS sequence"/>
</dbReference>
<evidence type="ECO:0000313" key="2">
    <source>
        <dbReference type="Proteomes" id="UP000187526"/>
    </source>
</evidence>
<name>A0A1R1I7H3_9RHOO</name>
<reference evidence="1 2" key="1">
    <citation type="submission" date="2016-10" db="EMBL/GenBank/DDBJ databases">
        <title>Alkaliphiles isolated from bioreactors.</title>
        <authorList>
            <person name="Salah Z."/>
            <person name="Rout S.P."/>
            <person name="Humphreys P.N."/>
        </authorList>
    </citation>
    <scope>NUCLEOTIDE SEQUENCE [LARGE SCALE GENOMIC DNA]</scope>
    <source>
        <strain evidence="1 2">ZS02</strain>
    </source>
</reference>
<dbReference type="AlphaFoldDB" id="A0A1R1I7H3"/>
<dbReference type="STRING" id="418702.BJN45_05215"/>
<sequence length="170" mass="19885">MAFSKTTTSDYIVELLGISTEDVKALTQVPIYVDLKRKAGLLSFPQELHYSDFPPTLKCKFFAYGEHFAVKQTRRMTKPYSEGYTTIEVFNIEIDRNLKLAYFKRRRILNLCKEALLSYIGPTYFGQAYEVNLNLIPQRYSKRELKAAKQTIDEYLKIMADISSRIREER</sequence>
<dbReference type="RefSeq" id="WP_076092841.1">
    <property type="nucleotide sequence ID" value="NZ_MTHD01000002.1"/>
</dbReference>
<comment type="caution">
    <text evidence="1">The sequence shown here is derived from an EMBL/GenBank/DDBJ whole genome shotgun (WGS) entry which is preliminary data.</text>
</comment>
<keyword evidence="2" id="KW-1185">Reference proteome</keyword>
<accession>A0A1R1I7H3</accession>
<organism evidence="1 2">
    <name type="scientific">Azonexus hydrophilus</name>
    <dbReference type="NCBI Taxonomy" id="418702"/>
    <lineage>
        <taxon>Bacteria</taxon>
        <taxon>Pseudomonadati</taxon>
        <taxon>Pseudomonadota</taxon>
        <taxon>Betaproteobacteria</taxon>
        <taxon>Rhodocyclales</taxon>
        <taxon>Azonexaceae</taxon>
        <taxon>Azonexus</taxon>
    </lineage>
</organism>